<feature type="compositionally biased region" description="Basic and acidic residues" evidence="1">
    <location>
        <begin position="234"/>
        <end position="247"/>
    </location>
</feature>
<evidence type="ECO:0000313" key="3">
    <source>
        <dbReference type="Proteomes" id="UP001458880"/>
    </source>
</evidence>
<dbReference type="Proteomes" id="UP001458880">
    <property type="component" value="Unassembled WGS sequence"/>
</dbReference>
<organism evidence="2 3">
    <name type="scientific">Popillia japonica</name>
    <name type="common">Japanese beetle</name>
    <dbReference type="NCBI Taxonomy" id="7064"/>
    <lineage>
        <taxon>Eukaryota</taxon>
        <taxon>Metazoa</taxon>
        <taxon>Ecdysozoa</taxon>
        <taxon>Arthropoda</taxon>
        <taxon>Hexapoda</taxon>
        <taxon>Insecta</taxon>
        <taxon>Pterygota</taxon>
        <taxon>Neoptera</taxon>
        <taxon>Endopterygota</taxon>
        <taxon>Coleoptera</taxon>
        <taxon>Polyphaga</taxon>
        <taxon>Scarabaeiformia</taxon>
        <taxon>Scarabaeidae</taxon>
        <taxon>Rutelinae</taxon>
        <taxon>Popillia</taxon>
    </lineage>
</organism>
<name>A0AAW1KRV8_POPJA</name>
<reference evidence="2 3" key="1">
    <citation type="journal article" date="2024" name="BMC Genomics">
        <title>De novo assembly and annotation of Popillia japonica's genome with initial clues to its potential as an invasive pest.</title>
        <authorList>
            <person name="Cucini C."/>
            <person name="Boschi S."/>
            <person name="Funari R."/>
            <person name="Cardaioli E."/>
            <person name="Iannotti N."/>
            <person name="Marturano G."/>
            <person name="Paoli F."/>
            <person name="Bruttini M."/>
            <person name="Carapelli A."/>
            <person name="Frati F."/>
            <person name="Nardi F."/>
        </authorList>
    </citation>
    <scope>NUCLEOTIDE SEQUENCE [LARGE SCALE GENOMIC DNA]</scope>
    <source>
        <strain evidence="2">DMR45628</strain>
    </source>
</reference>
<feature type="region of interest" description="Disordered" evidence="1">
    <location>
        <begin position="181"/>
        <end position="286"/>
    </location>
</feature>
<keyword evidence="3" id="KW-1185">Reference proteome</keyword>
<evidence type="ECO:0000313" key="2">
    <source>
        <dbReference type="EMBL" id="KAK9722892.1"/>
    </source>
</evidence>
<accession>A0AAW1KRV8</accession>
<comment type="caution">
    <text evidence="2">The sequence shown here is derived from an EMBL/GenBank/DDBJ whole genome shotgun (WGS) entry which is preliminary data.</text>
</comment>
<evidence type="ECO:0000256" key="1">
    <source>
        <dbReference type="SAM" id="MobiDB-lite"/>
    </source>
</evidence>
<feature type="compositionally biased region" description="Low complexity" evidence="1">
    <location>
        <begin position="261"/>
        <end position="285"/>
    </location>
</feature>
<dbReference type="EMBL" id="JASPKY010000184">
    <property type="protein sequence ID" value="KAK9722892.1"/>
    <property type="molecule type" value="Genomic_DNA"/>
</dbReference>
<feature type="region of interest" description="Disordered" evidence="1">
    <location>
        <begin position="325"/>
        <end position="348"/>
    </location>
</feature>
<feature type="region of interest" description="Disordered" evidence="1">
    <location>
        <begin position="1"/>
        <end position="163"/>
    </location>
</feature>
<sequence length="893" mass="95886">MAHQPPRQPPGGSRLPTSTRTSIRSETTTSITSPPRSTASSIRGGSCGSGGTPCASGASSRTGIRPPRAGMGARSAAGPSVLETTSSTIIEPGRTVTTRTERRIGPAPRSATAPQTGLPVPRQRAPTGAAGYGIPQRSVVTQRSTRRGTAESITSTSSMTVDPDGTEIFVEEEQRVIQPAPVAPSPRVGTGAVRRVPELGGRPSIGRPSIGRPSIGRPGTQSETTRTSKTTFADGREVHETTSRTERAPGSFGYGQPRKLAPSTPAPVTTASATSTTTAATPKSTIVTSRTSKTNVKGGKKTTTVQEVKKTTQQVLPEGRYAMSLKYPPHTKEGRYDQFSSPTGIRSRMDENMPKAIKTAIMPPEYKGVQDIRKLKAFAPFKDTVSCAMNISRPKSSGPPGYYADSYDSSFLESHIESEPGAYTPPPAPIAADERTILEQEVGETLVRTAMESPGKAVKVTGSRKSPTKPHVIMTDRGPVTATQLVITEKKVEKVPGAEKISRHITGIEKAGCGALQTELDTQQIEPGAGLPKSDTTIETVSIRSAVAIAPGGIKESTTTVIYETTKPPSPSARINISPEQLERLVEEEAIDVNKTLRLKPLDLKVVSPKSYTIRKKEHELKMNYTSVLELQESIIHPEPSPDQEQEEAEPEMLATLMHTEETRIGLEAHPMQMYDMLFPDGKDHVMMTVNSVAPSPLQDILVPNQLPEEFHFSGINPDIETAVATAEIKGESKPAGNAFSEATGQNAQTKNTAKRTLKKLTDVPLLSEEMPPVGVMDMQPIVDLVGAPLRTGLVATASAGVDAEEEEESADQPTPEEESICIDYMLQLEPPTHTSRVQLRGSSRPSWFPGYCIALPELPHLIKVEMTPENALISAWRAVQPNYFPEDSVILV</sequence>
<protein>
    <submittedName>
        <fullName evidence="2">Uncharacterized protein</fullName>
    </submittedName>
</protein>
<dbReference type="AlphaFoldDB" id="A0AAW1KRV8"/>
<gene>
    <name evidence="2" type="ORF">QE152_g19481</name>
</gene>
<feature type="compositionally biased region" description="Polar residues" evidence="1">
    <location>
        <begin position="151"/>
        <end position="160"/>
    </location>
</feature>
<feature type="compositionally biased region" description="Low complexity" evidence="1">
    <location>
        <begin position="220"/>
        <end position="231"/>
    </location>
</feature>
<proteinExistence type="predicted"/>
<feature type="compositionally biased region" description="Low complexity" evidence="1">
    <location>
        <begin position="16"/>
        <end position="44"/>
    </location>
</feature>